<evidence type="ECO:0000256" key="2">
    <source>
        <dbReference type="ARBA" id="ARBA00023315"/>
    </source>
</evidence>
<protein>
    <submittedName>
        <fullName evidence="4">GNAT family N-acetyltransferase</fullName>
        <ecNumber evidence="4">2.3.1.-</ecNumber>
    </submittedName>
</protein>
<dbReference type="PANTHER" id="PTHR43877">
    <property type="entry name" value="AMINOALKYLPHOSPHONATE N-ACETYLTRANSFERASE-RELATED-RELATED"/>
    <property type="match status" value="1"/>
</dbReference>
<dbReference type="EMBL" id="JAGIZB010000011">
    <property type="protein sequence ID" value="MBP0445734.1"/>
    <property type="molecule type" value="Genomic_DNA"/>
</dbReference>
<dbReference type="GO" id="GO:0016746">
    <property type="term" value="F:acyltransferase activity"/>
    <property type="evidence" value="ECO:0007669"/>
    <property type="project" value="UniProtKB-KW"/>
</dbReference>
<dbReference type="Proteomes" id="UP000681594">
    <property type="component" value="Unassembled WGS sequence"/>
</dbReference>
<dbReference type="InterPro" id="IPR016181">
    <property type="entry name" value="Acyl_CoA_acyltransferase"/>
</dbReference>
<comment type="caution">
    <text evidence="4">The sequence shown here is derived from an EMBL/GenBank/DDBJ whole genome shotgun (WGS) entry which is preliminary data.</text>
</comment>
<keyword evidence="2 4" id="KW-0012">Acyltransferase</keyword>
<dbReference type="RefSeq" id="WP_209380001.1">
    <property type="nucleotide sequence ID" value="NZ_JAGIZB010000011.1"/>
</dbReference>
<name>A0ABS4AHP5_9PROT</name>
<dbReference type="InterPro" id="IPR000182">
    <property type="entry name" value="GNAT_dom"/>
</dbReference>
<dbReference type="Pfam" id="PF00583">
    <property type="entry name" value="Acetyltransf_1"/>
    <property type="match status" value="1"/>
</dbReference>
<dbReference type="PANTHER" id="PTHR43877:SF2">
    <property type="entry name" value="AMINOALKYLPHOSPHONATE N-ACETYLTRANSFERASE-RELATED"/>
    <property type="match status" value="1"/>
</dbReference>
<keyword evidence="1 4" id="KW-0808">Transferase</keyword>
<evidence type="ECO:0000313" key="4">
    <source>
        <dbReference type="EMBL" id="MBP0445734.1"/>
    </source>
</evidence>
<keyword evidence="5" id="KW-1185">Reference proteome</keyword>
<gene>
    <name evidence="4" type="ORF">J8J14_13215</name>
</gene>
<proteinExistence type="predicted"/>
<evidence type="ECO:0000313" key="5">
    <source>
        <dbReference type="Proteomes" id="UP000681594"/>
    </source>
</evidence>
<reference evidence="4 5" key="1">
    <citation type="submission" date="2021-03" db="EMBL/GenBank/DDBJ databases">
        <authorList>
            <person name="So Y."/>
        </authorList>
    </citation>
    <scope>NUCLEOTIDE SEQUENCE [LARGE SCALE GENOMIC DNA]</scope>
    <source>
        <strain evidence="4 5">SSH11</strain>
    </source>
</reference>
<accession>A0ABS4AHP5</accession>
<dbReference type="Gene3D" id="3.40.630.30">
    <property type="match status" value="1"/>
</dbReference>
<sequence>MNVFVRPAGHSDTEGLAALLGEMQAHYGAPVSDAEALETARLLCSLPPEGFNPRTLLAIEEDVAIGSCVLNVMIPAAELRSSLYIRDLFVSARARRRGTGRALVSEAARLVRDGGFCALDWTTDAQNMPARRLYDSAGGRVIGRTYYRIERGALGGLLGEDTTPAGLRRAAAGE</sequence>
<dbReference type="PROSITE" id="PS51186">
    <property type="entry name" value="GNAT"/>
    <property type="match status" value="1"/>
</dbReference>
<dbReference type="EC" id="2.3.1.-" evidence="4"/>
<organism evidence="4 5">
    <name type="scientific">Pararoseomonas baculiformis</name>
    <dbReference type="NCBI Taxonomy" id="2820812"/>
    <lineage>
        <taxon>Bacteria</taxon>
        <taxon>Pseudomonadati</taxon>
        <taxon>Pseudomonadota</taxon>
        <taxon>Alphaproteobacteria</taxon>
        <taxon>Acetobacterales</taxon>
        <taxon>Acetobacteraceae</taxon>
        <taxon>Pararoseomonas</taxon>
    </lineage>
</organism>
<evidence type="ECO:0000256" key="1">
    <source>
        <dbReference type="ARBA" id="ARBA00022679"/>
    </source>
</evidence>
<dbReference type="SUPFAM" id="SSF55729">
    <property type="entry name" value="Acyl-CoA N-acyltransferases (Nat)"/>
    <property type="match status" value="1"/>
</dbReference>
<dbReference type="InterPro" id="IPR050832">
    <property type="entry name" value="Bact_Acetyltransf"/>
</dbReference>
<evidence type="ECO:0000259" key="3">
    <source>
        <dbReference type="PROSITE" id="PS51186"/>
    </source>
</evidence>
<feature type="domain" description="N-acetyltransferase" evidence="3">
    <location>
        <begin position="3"/>
        <end position="164"/>
    </location>
</feature>